<evidence type="ECO:0000313" key="1">
    <source>
        <dbReference type="EMBL" id="NER30948.1"/>
    </source>
</evidence>
<organism evidence="1">
    <name type="scientific">Symploca sp. SIO1C4</name>
    <dbReference type="NCBI Taxonomy" id="2607765"/>
    <lineage>
        <taxon>Bacteria</taxon>
        <taxon>Bacillati</taxon>
        <taxon>Cyanobacteriota</taxon>
        <taxon>Cyanophyceae</taxon>
        <taxon>Coleofasciculales</taxon>
        <taxon>Coleofasciculaceae</taxon>
        <taxon>Symploca</taxon>
    </lineage>
</organism>
<sequence>MTSFTRSQTVQELYFLSEAVVETVPYSIAFWVDELEVEGAPNPTLEATWKTGKGIYLFLKVAANGDNAIDHLILSTRISEFLSTPSVSNTRFLWIDNPQDSVARWKFHALTLLPTAEIEPSIVERLTFFNFRNYELAIAAGVECRLNQTKDGFVFALDTSIHNFPNTEPELGKREAFYVSTGYGANRLKGIKVNENREAITLPFTGILAGCLNFALTLQNLNPGNTAFDELIQMDVALRMFFKSANSSLDSTDPFSGFTGFNTEQDFLISSHRYPFLGEDSNASSHYSQQGDGNQNLTLYASLDPIGPLNSDRTYFAFVELENSQESDLSLPSCYRTNLGYTIHLTPYGHNDSRLIFAELPTQSASVFEAPFYLVPTGKYKLSVPNYDTTPIPSSQDFPIRDVDNFLCGLAGIEYIQLSSQSVNILHLKAGKPAFAPDFIPEQITESDEAGQRLESRATTAWAYIEHAEPNNSPIYFSQPKQSLLYRASTNDALRFLEV</sequence>
<accession>A0A6B3NNZ4</accession>
<gene>
    <name evidence="1" type="ORF">F6J89_25835</name>
</gene>
<proteinExistence type="predicted"/>
<dbReference type="EMBL" id="JAAHFQ010000681">
    <property type="protein sequence ID" value="NER30948.1"/>
    <property type="molecule type" value="Genomic_DNA"/>
</dbReference>
<comment type="caution">
    <text evidence="1">The sequence shown here is derived from an EMBL/GenBank/DDBJ whole genome shotgun (WGS) entry which is preliminary data.</text>
</comment>
<feature type="non-terminal residue" evidence="1">
    <location>
        <position position="499"/>
    </location>
</feature>
<dbReference type="AlphaFoldDB" id="A0A6B3NNZ4"/>
<protein>
    <submittedName>
        <fullName evidence="1">Uncharacterized protein</fullName>
    </submittedName>
</protein>
<name>A0A6B3NNZ4_9CYAN</name>
<reference evidence="1" key="1">
    <citation type="submission" date="2019-11" db="EMBL/GenBank/DDBJ databases">
        <title>Genomic insights into an expanded diversity of filamentous marine cyanobacteria reveals the extraordinary biosynthetic potential of Moorea and Okeania.</title>
        <authorList>
            <person name="Ferreira Leao T."/>
            <person name="Wang M."/>
            <person name="Moss N."/>
            <person name="Da Silva R."/>
            <person name="Sanders J."/>
            <person name="Nurk S."/>
            <person name="Gurevich A."/>
            <person name="Humphrey G."/>
            <person name="Reher R."/>
            <person name="Zhu Q."/>
            <person name="Belda-Ferre P."/>
            <person name="Glukhov E."/>
            <person name="Rex R."/>
            <person name="Dorrestein P.C."/>
            <person name="Knight R."/>
            <person name="Pevzner P."/>
            <person name="Gerwick W.H."/>
            <person name="Gerwick L."/>
        </authorList>
    </citation>
    <scope>NUCLEOTIDE SEQUENCE</scope>
    <source>
        <strain evidence="1">SIO1C4</strain>
    </source>
</reference>